<sequence length="69" mass="7924">MIEFLATVADDYINRGLAAERIVDAYFNVADQMMILLGRDLVEYVMFHVRQVLSLPVVPVKWSMDIAHL</sequence>
<name>A0ABR1D1B0_NECAM</name>
<gene>
    <name evidence="1" type="primary">Necator_chrIII.g11952</name>
    <name evidence="1" type="ORF">RB195_011186</name>
</gene>
<comment type="caution">
    <text evidence="1">The sequence shown here is derived from an EMBL/GenBank/DDBJ whole genome shotgun (WGS) entry which is preliminary data.</text>
</comment>
<dbReference type="EMBL" id="JAVFWL010000003">
    <property type="protein sequence ID" value="KAK6744334.1"/>
    <property type="molecule type" value="Genomic_DNA"/>
</dbReference>
<proteinExistence type="predicted"/>
<reference evidence="1 2" key="1">
    <citation type="submission" date="2023-08" db="EMBL/GenBank/DDBJ databases">
        <title>A Necator americanus chromosomal reference genome.</title>
        <authorList>
            <person name="Ilik V."/>
            <person name="Petrzelkova K.J."/>
            <person name="Pardy F."/>
            <person name="Fuh T."/>
            <person name="Niatou-Singa F.S."/>
            <person name="Gouil Q."/>
            <person name="Baker L."/>
            <person name="Ritchie M.E."/>
            <person name="Jex A.R."/>
            <person name="Gazzola D."/>
            <person name="Li H."/>
            <person name="Toshio Fujiwara R."/>
            <person name="Zhan B."/>
            <person name="Aroian R.V."/>
            <person name="Pafco B."/>
            <person name="Schwarz E.M."/>
        </authorList>
    </citation>
    <scope>NUCLEOTIDE SEQUENCE [LARGE SCALE GENOMIC DNA]</scope>
    <source>
        <strain evidence="1 2">Aroian</strain>
        <tissue evidence="1">Whole animal</tissue>
    </source>
</reference>
<accession>A0ABR1D1B0</accession>
<evidence type="ECO:0000313" key="1">
    <source>
        <dbReference type="EMBL" id="KAK6744334.1"/>
    </source>
</evidence>
<evidence type="ECO:0000313" key="2">
    <source>
        <dbReference type="Proteomes" id="UP001303046"/>
    </source>
</evidence>
<keyword evidence="2" id="KW-1185">Reference proteome</keyword>
<organism evidence="1 2">
    <name type="scientific">Necator americanus</name>
    <name type="common">Human hookworm</name>
    <dbReference type="NCBI Taxonomy" id="51031"/>
    <lineage>
        <taxon>Eukaryota</taxon>
        <taxon>Metazoa</taxon>
        <taxon>Ecdysozoa</taxon>
        <taxon>Nematoda</taxon>
        <taxon>Chromadorea</taxon>
        <taxon>Rhabditida</taxon>
        <taxon>Rhabditina</taxon>
        <taxon>Rhabditomorpha</taxon>
        <taxon>Strongyloidea</taxon>
        <taxon>Ancylostomatidae</taxon>
        <taxon>Bunostominae</taxon>
        <taxon>Necator</taxon>
    </lineage>
</organism>
<dbReference type="Proteomes" id="UP001303046">
    <property type="component" value="Unassembled WGS sequence"/>
</dbReference>
<protein>
    <submittedName>
        <fullName evidence="1">Uncharacterized protein</fullName>
    </submittedName>
</protein>